<organism evidence="1 2">
    <name type="scientific">Plasmodium yoelii yoelii</name>
    <dbReference type="NCBI Taxonomy" id="73239"/>
    <lineage>
        <taxon>Eukaryota</taxon>
        <taxon>Sar</taxon>
        <taxon>Alveolata</taxon>
        <taxon>Apicomplexa</taxon>
        <taxon>Aconoidasida</taxon>
        <taxon>Haemosporida</taxon>
        <taxon>Plasmodiidae</taxon>
        <taxon>Plasmodium</taxon>
        <taxon>Plasmodium (Vinckeia)</taxon>
    </lineage>
</organism>
<dbReference type="KEGG" id="pyo:PY17X_0517000"/>
<dbReference type="EMBL" id="AABL01002776">
    <property type="protein sequence ID" value="EAA19984.1"/>
    <property type="molecule type" value="Genomic_DNA"/>
</dbReference>
<dbReference type="AlphaFoldDB" id="Q7R7S1"/>
<gene>
    <name evidence="1" type="ORF">PY07507</name>
</gene>
<dbReference type="PaxDb" id="73239-Q7R7S1"/>
<name>Q7R7S1_PLAYO</name>
<reference evidence="1 2" key="1">
    <citation type="journal article" date="2002" name="Nature">
        <title>Genome sequence and comparative analysis of the model rodent malaria parasite Plasmodium yoelii yoelii.</title>
        <authorList>
            <person name="Carlton J.M."/>
            <person name="Angiuoli S.V."/>
            <person name="Suh B.B."/>
            <person name="Kooij T.W."/>
            <person name="Pertea M."/>
            <person name="Silva J.C."/>
            <person name="Ermolaeva M.D."/>
            <person name="Allen J.E."/>
            <person name="Selengut J.D."/>
            <person name="Koo H.L."/>
            <person name="Peterson J.D."/>
            <person name="Pop M."/>
            <person name="Kosack D.S."/>
            <person name="Shumway M.F."/>
            <person name="Bidwell S.L."/>
            <person name="Shallom S.J."/>
            <person name="van Aken S.E."/>
            <person name="Riedmuller S.B."/>
            <person name="Feldblyum T.V."/>
            <person name="Cho J.K."/>
            <person name="Quackenbush J."/>
            <person name="Sedegah M."/>
            <person name="Shoaibi A."/>
            <person name="Cummings L.M."/>
            <person name="Florens L."/>
            <person name="Yates J.R."/>
            <person name="Raine J.D."/>
            <person name="Sinden R.E."/>
            <person name="Harris M.A."/>
            <person name="Cunningham D.A."/>
            <person name="Preiser P.R."/>
            <person name="Bergman L.W."/>
            <person name="Vaidya A.B."/>
            <person name="van Lin L.H."/>
            <person name="Janse C.J."/>
            <person name="Waters A.P."/>
            <person name="Smith H.O."/>
            <person name="White O.R."/>
            <person name="Salzberg S.L."/>
            <person name="Venter J.C."/>
            <person name="Fraser C.M."/>
            <person name="Hoffman S.L."/>
            <person name="Gardner M.J."/>
            <person name="Carucci D.J."/>
        </authorList>
    </citation>
    <scope>NUCLEOTIDE SEQUENCE [LARGE SCALE GENOMIC DNA]</scope>
    <source>
        <strain evidence="1 2">17XNL</strain>
    </source>
</reference>
<sequence length="148" mass="17479">MKLASNKAMNDQQKLNIKNSEQHIVNNTNKQHIHNNYINSYDVLLKMQNSMENEDNMTNSMVNIISNSSSNNNNNSYVYNTNLMSKHENKQNNNKREHYGDHNNIDDFENKNLILNKNTIYNVIKETLQSEEFINLIWEKLLARNKFT</sequence>
<protein>
    <submittedName>
        <fullName evidence="1">Uncharacterized protein</fullName>
    </submittedName>
</protein>
<proteinExistence type="predicted"/>
<dbReference type="Proteomes" id="UP000008553">
    <property type="component" value="Unassembled WGS sequence"/>
</dbReference>
<dbReference type="InParanoid" id="Q7R7S1"/>
<evidence type="ECO:0000313" key="1">
    <source>
        <dbReference type="EMBL" id="EAA19984.1"/>
    </source>
</evidence>
<comment type="caution">
    <text evidence="1">The sequence shown here is derived from an EMBL/GenBank/DDBJ whole genome shotgun (WGS) entry which is preliminary data.</text>
</comment>
<evidence type="ECO:0000313" key="2">
    <source>
        <dbReference type="Proteomes" id="UP000008553"/>
    </source>
</evidence>
<accession>Q7R7S1</accession>
<keyword evidence="2" id="KW-1185">Reference proteome</keyword>